<organism evidence="2 3">
    <name type="scientific">Staphylococcus lutrae</name>
    <dbReference type="NCBI Taxonomy" id="155085"/>
    <lineage>
        <taxon>Bacteria</taxon>
        <taxon>Bacillati</taxon>
        <taxon>Bacillota</taxon>
        <taxon>Bacilli</taxon>
        <taxon>Bacillales</taxon>
        <taxon>Staphylococcaceae</taxon>
        <taxon>Staphylococcus</taxon>
    </lineage>
</organism>
<accession>A0AAC9WJZ9</accession>
<dbReference type="PANTHER" id="PTHR34297">
    <property type="entry name" value="HYPOTHETICAL CYTOSOLIC PROTEIN-RELATED"/>
    <property type="match status" value="1"/>
</dbReference>
<dbReference type="KEGG" id="slz:B5P37_11675"/>
<sequence>MAKSIEHFNPNLGNVEIVPEVISVIASIAVSEVKGVEGVFPDFKNSTLDRLGRKNLTKGIKILTEDNEIIIHVYCALNHTVKVSETALKVQKSIHSALNTMLALTPKQINIHITHIEMAKK</sequence>
<reference evidence="2 3" key="1">
    <citation type="submission" date="2017-04" db="EMBL/GenBank/DDBJ databases">
        <authorList>
            <person name="Veseli I.A."/>
            <person name="Tang C."/>
            <person name="Pombert J.-F."/>
        </authorList>
    </citation>
    <scope>NUCLEOTIDE SEQUENCE [LARGE SCALE GENOMIC DNA]</scope>
    <source>
        <strain evidence="2 3">ATCC 700373</strain>
    </source>
</reference>
<dbReference type="RefSeq" id="WP_085238372.1">
    <property type="nucleotide sequence ID" value="NZ_CP020773.1"/>
</dbReference>
<protein>
    <recommendedName>
        <fullName evidence="4">Alkaline shock protein 23</fullName>
    </recommendedName>
</protein>
<comment type="similarity">
    <text evidence="1">Belongs to the asp23 family.</text>
</comment>
<proteinExistence type="inferred from homology"/>
<name>A0AAC9WJZ9_9STAP</name>
<dbReference type="Pfam" id="PF03780">
    <property type="entry name" value="Asp23"/>
    <property type="match status" value="1"/>
</dbReference>
<evidence type="ECO:0008006" key="4">
    <source>
        <dbReference type="Google" id="ProtNLM"/>
    </source>
</evidence>
<dbReference type="EMBL" id="CP020773">
    <property type="protein sequence ID" value="ARJ51930.1"/>
    <property type="molecule type" value="Genomic_DNA"/>
</dbReference>
<dbReference type="AlphaFoldDB" id="A0AAC9WJZ9"/>
<dbReference type="InterPro" id="IPR005531">
    <property type="entry name" value="Asp23"/>
</dbReference>
<evidence type="ECO:0000313" key="3">
    <source>
        <dbReference type="Proteomes" id="UP000242864"/>
    </source>
</evidence>
<evidence type="ECO:0000313" key="2">
    <source>
        <dbReference type="EMBL" id="ARJ51930.1"/>
    </source>
</evidence>
<dbReference type="Proteomes" id="UP000242864">
    <property type="component" value="Chromosome"/>
</dbReference>
<gene>
    <name evidence="2" type="ORF">B5P37_11675</name>
</gene>
<dbReference type="PANTHER" id="PTHR34297:SF1">
    <property type="entry name" value="ASP23_GLS24 FAMILY ENVELOPE STRESS RESPONSE PROTEIN"/>
    <property type="match status" value="1"/>
</dbReference>
<evidence type="ECO:0000256" key="1">
    <source>
        <dbReference type="ARBA" id="ARBA00005721"/>
    </source>
</evidence>
<keyword evidence="3" id="KW-1185">Reference proteome</keyword>